<organism evidence="1 2">
    <name type="scientific">Sphingobacterium mizutaii</name>
    <dbReference type="NCBI Taxonomy" id="1010"/>
    <lineage>
        <taxon>Bacteria</taxon>
        <taxon>Pseudomonadati</taxon>
        <taxon>Bacteroidota</taxon>
        <taxon>Sphingobacteriia</taxon>
        <taxon>Sphingobacteriales</taxon>
        <taxon>Sphingobacteriaceae</taxon>
        <taxon>Sphingobacterium</taxon>
    </lineage>
</organism>
<name>A0AAJ5C0Z8_9SPHI</name>
<sequence>MLRKKIGIIQPYFFPYLGYISLLKHTDRFILLDTVQFIQRGWIERNRILKQDDGWLYIQVPVKKPNGRASLIKDCVLDNGQPWKEKIMAQVAIYKKIAPYYKPTVEFLKETLSKDFDDITSLNRHVLTEICNYLDMPRVIESLSEMELVIEQPMDSDEWALNICKTMGPNISYINPIGGMSFYNREKYLQSDIEIYFHEINLRNYHQGGRAFEPGLSILDTLMFNSREEVHEMLDNYKLN</sequence>
<evidence type="ECO:0000313" key="1">
    <source>
        <dbReference type="EMBL" id="SNV51830.1"/>
    </source>
</evidence>
<gene>
    <name evidence="1" type="ORF">SAMEA4412673_02537</name>
</gene>
<proteinExistence type="predicted"/>
<reference evidence="1 2" key="1">
    <citation type="submission" date="2017-06" db="EMBL/GenBank/DDBJ databases">
        <authorList>
            <consortium name="Pathogen Informatics"/>
        </authorList>
    </citation>
    <scope>NUCLEOTIDE SEQUENCE [LARGE SCALE GENOMIC DNA]</scope>
    <source>
        <strain evidence="1 2">NCTC12149</strain>
    </source>
</reference>
<dbReference type="KEGG" id="smiz:4412673_02537"/>
<dbReference type="AlphaFoldDB" id="A0AAJ5C0Z8"/>
<protein>
    <submittedName>
        <fullName evidence="1">WbqC-like protein family</fullName>
    </submittedName>
</protein>
<dbReference type="Proteomes" id="UP000215355">
    <property type="component" value="Chromosome 1"/>
</dbReference>
<dbReference type="RefSeq" id="WP_093097394.1">
    <property type="nucleotide sequence ID" value="NZ_FNGK01000001.1"/>
</dbReference>
<dbReference type="EMBL" id="LT906468">
    <property type="protein sequence ID" value="SNV51830.1"/>
    <property type="molecule type" value="Genomic_DNA"/>
</dbReference>
<dbReference type="InterPro" id="IPR014985">
    <property type="entry name" value="WbqC"/>
</dbReference>
<dbReference type="Pfam" id="PF08889">
    <property type="entry name" value="WbqC"/>
    <property type="match status" value="1"/>
</dbReference>
<accession>A0AAJ5C0Z8</accession>
<evidence type="ECO:0000313" key="2">
    <source>
        <dbReference type="Proteomes" id="UP000215355"/>
    </source>
</evidence>